<evidence type="ECO:0000256" key="1">
    <source>
        <dbReference type="SAM" id="Phobius"/>
    </source>
</evidence>
<feature type="transmembrane region" description="Helical" evidence="1">
    <location>
        <begin position="277"/>
        <end position="298"/>
    </location>
</feature>
<dbReference type="PANTHER" id="PTHR12459">
    <property type="entry name" value="TRANSMEMBRANE PROTEIN 135-RELATED"/>
    <property type="match status" value="1"/>
</dbReference>
<organism evidence="2 3">
    <name type="scientific">Clydaea vesicula</name>
    <dbReference type="NCBI Taxonomy" id="447962"/>
    <lineage>
        <taxon>Eukaryota</taxon>
        <taxon>Fungi</taxon>
        <taxon>Fungi incertae sedis</taxon>
        <taxon>Chytridiomycota</taxon>
        <taxon>Chytridiomycota incertae sedis</taxon>
        <taxon>Chytridiomycetes</taxon>
        <taxon>Lobulomycetales</taxon>
        <taxon>Lobulomycetaceae</taxon>
        <taxon>Clydaea</taxon>
    </lineage>
</organism>
<dbReference type="AlphaFoldDB" id="A0AAD5Y204"/>
<accession>A0AAD5Y204</accession>
<reference evidence="2" key="1">
    <citation type="submission" date="2020-05" db="EMBL/GenBank/DDBJ databases">
        <title>Phylogenomic resolution of chytrid fungi.</title>
        <authorList>
            <person name="Stajich J.E."/>
            <person name="Amses K."/>
            <person name="Simmons R."/>
            <person name="Seto K."/>
            <person name="Myers J."/>
            <person name="Bonds A."/>
            <person name="Quandt C.A."/>
            <person name="Barry K."/>
            <person name="Liu P."/>
            <person name="Grigoriev I."/>
            <person name="Longcore J.E."/>
            <person name="James T.Y."/>
        </authorList>
    </citation>
    <scope>NUCLEOTIDE SEQUENCE</scope>
    <source>
        <strain evidence="2">JEL0476</strain>
    </source>
</reference>
<sequence>MKETEKNPKTKNADTIEVFIRPKVQSAKEIFPHALRVALKASGFGSFFSSFTFLWKFTDDLLRFLRKKDDKYNGFIAGAVAGVSLLCEKQDRRVTIAQQILVRGLQSVYNGLKSRELFHFHHGDSLIFILGSAQIMYGYAMQPASLPKSFYNFMVKTAPIPEMILGLNRKIVRKIPIENNLEVLNSLQEKFKFTKKHLASMETLDLNKVTALPCAVLHPGMDSCNKFSFGVVKKVFFQILPVYLSLNFAPMIALKFKSFIQNPMKLATKSFGNACRSSIFLGAFVAGYMYMCCVHRNFINKTGLHFENKLLYFLFGVCCSSSIFLEHKNRRSELALYVLPKALDSLYRVMYNRRWMVNIPHFETAMFSLGMGFVISFFQSEPGAMSTMIYRLLYRINILIEDNEYKRTVVKKVRSHHIVASDEEFESGDCKPLLPK</sequence>
<dbReference type="InterPro" id="IPR026749">
    <property type="entry name" value="Tmem135"/>
</dbReference>
<dbReference type="Proteomes" id="UP001211065">
    <property type="component" value="Unassembled WGS sequence"/>
</dbReference>
<keyword evidence="1" id="KW-0812">Transmembrane</keyword>
<name>A0AAD5Y204_9FUNG</name>
<comment type="caution">
    <text evidence="2">The sequence shown here is derived from an EMBL/GenBank/DDBJ whole genome shotgun (WGS) entry which is preliminary data.</text>
</comment>
<dbReference type="EMBL" id="JADGJW010000125">
    <property type="protein sequence ID" value="KAJ3223554.1"/>
    <property type="molecule type" value="Genomic_DNA"/>
</dbReference>
<evidence type="ECO:0000313" key="2">
    <source>
        <dbReference type="EMBL" id="KAJ3223554.1"/>
    </source>
</evidence>
<dbReference type="PANTHER" id="PTHR12459:SF6">
    <property type="entry name" value="GB|AAD46013.1"/>
    <property type="match status" value="1"/>
</dbReference>
<keyword evidence="1" id="KW-0472">Membrane</keyword>
<feature type="transmembrane region" description="Helical" evidence="1">
    <location>
        <begin position="235"/>
        <end position="256"/>
    </location>
</feature>
<evidence type="ECO:0008006" key="4">
    <source>
        <dbReference type="Google" id="ProtNLM"/>
    </source>
</evidence>
<feature type="transmembrane region" description="Helical" evidence="1">
    <location>
        <begin position="355"/>
        <end position="378"/>
    </location>
</feature>
<protein>
    <recommendedName>
        <fullName evidence="4">Transmembrane protein 135 N-terminal domain-containing protein</fullName>
    </recommendedName>
</protein>
<gene>
    <name evidence="2" type="ORF">HK099_000975</name>
</gene>
<keyword evidence="1" id="KW-1133">Transmembrane helix</keyword>
<proteinExistence type="predicted"/>
<keyword evidence="3" id="KW-1185">Reference proteome</keyword>
<evidence type="ECO:0000313" key="3">
    <source>
        <dbReference type="Proteomes" id="UP001211065"/>
    </source>
</evidence>